<dbReference type="AlphaFoldDB" id="A0A1W6L930"/>
<dbReference type="Proteomes" id="UP000193427">
    <property type="component" value="Chromosome"/>
</dbReference>
<dbReference type="OrthoDB" id="5514359at2"/>
<dbReference type="EMBL" id="CP015118">
    <property type="protein sequence ID" value="ARN20668.1"/>
    <property type="molecule type" value="Genomic_DNA"/>
</dbReference>
<protein>
    <submittedName>
        <fullName evidence="1">Uncharacterized protein</fullName>
    </submittedName>
</protein>
<reference evidence="1 2" key="1">
    <citation type="submission" date="2016-04" db="EMBL/GenBank/DDBJ databases">
        <title>Complete genome sequence of natural rubber-degrading, novel Gram-negative bacterium, Rhizobacter gummiphilus strain NS21.</title>
        <authorList>
            <person name="Tabata M."/>
            <person name="Kasai D."/>
            <person name="Fukuda M."/>
        </authorList>
    </citation>
    <scope>NUCLEOTIDE SEQUENCE [LARGE SCALE GENOMIC DNA]</scope>
    <source>
        <strain evidence="1 2">NS21</strain>
    </source>
</reference>
<evidence type="ECO:0000313" key="2">
    <source>
        <dbReference type="Proteomes" id="UP000193427"/>
    </source>
</evidence>
<name>A0A1W6L930_9BURK</name>
<dbReference type="KEGG" id="rgu:A4W93_12605"/>
<proteinExistence type="predicted"/>
<dbReference type="SUPFAM" id="SSF48371">
    <property type="entry name" value="ARM repeat"/>
    <property type="match status" value="1"/>
</dbReference>
<evidence type="ECO:0000313" key="1">
    <source>
        <dbReference type="EMBL" id="ARN20668.1"/>
    </source>
</evidence>
<keyword evidence="2" id="KW-1185">Reference proteome</keyword>
<dbReference type="RefSeq" id="WP_085750946.1">
    <property type="nucleotide sequence ID" value="NZ_BSPR01000007.1"/>
</dbReference>
<dbReference type="InterPro" id="IPR016024">
    <property type="entry name" value="ARM-type_fold"/>
</dbReference>
<gene>
    <name evidence="1" type="ORF">A4W93_12605</name>
</gene>
<accession>A0A1W6L930</accession>
<sequence length="453" mass="47329">MPIRPLDAPRALDVQQVDVGPPRQALALATASERGLGAAARAGGTADFRRRAVIECLGTLGTLRSAREPLAGETWQTPLASERRLLAQVDAIVGLGPTALAQAVDLALDPDVPDPARVFASLFVLGSVDGPGWLKPLQTLFVTATTRHPEEMSAAIEALSLGPNADLHRAMTPLLTHAEARVRAAAVRVLSFRGALAAGDWQAALADPSPGVAAAAAWAPMPRLPLGQAEAALAPLLHSPHEPIAIPVLRAGLGHRLRIAYRRAAELAEDRPGWADALNLLAMFGFASDAERIAAALVSPAPLPALRAAGTLGHIALVPDLIAALERPGLAPADAAEARMSLWKIAGIALADGQGASVARTLWERRAAHFSPHLRYRGGRPLNPAVLVALLRSGPVQRLARQEVYLELGAATASAAPRFSAYDFVAVQAGSLDRLEAWCASPDGQAATTEALH</sequence>
<dbReference type="STRING" id="946333.A4W93_12605"/>
<organism evidence="1 2">
    <name type="scientific">Piscinibacter gummiphilus</name>
    <dbReference type="NCBI Taxonomy" id="946333"/>
    <lineage>
        <taxon>Bacteria</taxon>
        <taxon>Pseudomonadati</taxon>
        <taxon>Pseudomonadota</taxon>
        <taxon>Betaproteobacteria</taxon>
        <taxon>Burkholderiales</taxon>
        <taxon>Sphaerotilaceae</taxon>
        <taxon>Piscinibacter</taxon>
    </lineage>
</organism>